<dbReference type="InterPro" id="IPR001647">
    <property type="entry name" value="HTH_TetR"/>
</dbReference>
<evidence type="ECO:0000256" key="2">
    <source>
        <dbReference type="ARBA" id="ARBA00023125"/>
    </source>
</evidence>
<evidence type="ECO:0000256" key="1">
    <source>
        <dbReference type="ARBA" id="ARBA00023015"/>
    </source>
</evidence>
<keyword evidence="1" id="KW-0805">Transcription regulation</keyword>
<evidence type="ECO:0000256" key="4">
    <source>
        <dbReference type="PROSITE-ProRule" id="PRU00335"/>
    </source>
</evidence>
<keyword evidence="2 4" id="KW-0238">DNA-binding</keyword>
<dbReference type="Pfam" id="PF00440">
    <property type="entry name" value="TetR_N"/>
    <property type="match status" value="1"/>
</dbReference>
<dbReference type="PROSITE" id="PS50977">
    <property type="entry name" value="HTH_TETR_2"/>
    <property type="match status" value="1"/>
</dbReference>
<dbReference type="PANTHER" id="PTHR30055">
    <property type="entry name" value="HTH-TYPE TRANSCRIPTIONAL REGULATOR RUTR"/>
    <property type="match status" value="1"/>
</dbReference>
<proteinExistence type="predicted"/>
<dbReference type="Proteomes" id="UP001183615">
    <property type="component" value="Unassembled WGS sequence"/>
</dbReference>
<dbReference type="RefSeq" id="WP_311614992.1">
    <property type="nucleotide sequence ID" value="NZ_JAVREV010000001.1"/>
</dbReference>
<sequence length="213" mass="23626">MAGLRERKKQQTRTHISDVATGLFLERGFDAVTVAEVAEAADVSVNTVYNYFPAKEDLFLDREEEVVERPSERVRSRAPGESAPEAVLRGLRTDIEERQPWAGLGEGYERFVSVAFSAPTLTARLIHMMYRTQQRLAETLAEEAGDPAGDHRAEFIAGQLMAVQGAVYRTAGQCALDAWSVEETARLMLEKLALAETLLSPEVRDYARRPVAG</sequence>
<evidence type="ECO:0000313" key="6">
    <source>
        <dbReference type="EMBL" id="MDT0441313.1"/>
    </source>
</evidence>
<dbReference type="InterPro" id="IPR009057">
    <property type="entry name" value="Homeodomain-like_sf"/>
</dbReference>
<dbReference type="PRINTS" id="PR00455">
    <property type="entry name" value="HTHTETR"/>
</dbReference>
<name>A0ABU2RX56_9ACTN</name>
<accession>A0ABU2RX56</accession>
<evidence type="ECO:0000313" key="7">
    <source>
        <dbReference type="Proteomes" id="UP001183615"/>
    </source>
</evidence>
<dbReference type="InterPro" id="IPR050109">
    <property type="entry name" value="HTH-type_TetR-like_transc_reg"/>
</dbReference>
<keyword evidence="7" id="KW-1185">Reference proteome</keyword>
<evidence type="ECO:0000259" key="5">
    <source>
        <dbReference type="PROSITE" id="PS50977"/>
    </source>
</evidence>
<organism evidence="6 7">
    <name type="scientific">Streptomyces johnsoniae</name>
    <dbReference type="NCBI Taxonomy" id="3075532"/>
    <lineage>
        <taxon>Bacteria</taxon>
        <taxon>Bacillati</taxon>
        <taxon>Actinomycetota</taxon>
        <taxon>Actinomycetes</taxon>
        <taxon>Kitasatosporales</taxon>
        <taxon>Streptomycetaceae</taxon>
        <taxon>Streptomyces</taxon>
    </lineage>
</organism>
<reference evidence="7" key="1">
    <citation type="submission" date="2023-07" db="EMBL/GenBank/DDBJ databases">
        <title>30 novel species of actinomycetes from the DSMZ collection.</title>
        <authorList>
            <person name="Nouioui I."/>
        </authorList>
    </citation>
    <scope>NUCLEOTIDE SEQUENCE [LARGE SCALE GENOMIC DNA]</scope>
    <source>
        <strain evidence="7">DSM 41886</strain>
    </source>
</reference>
<evidence type="ECO:0000256" key="3">
    <source>
        <dbReference type="ARBA" id="ARBA00023163"/>
    </source>
</evidence>
<feature type="DNA-binding region" description="H-T-H motif" evidence="4">
    <location>
        <begin position="33"/>
        <end position="52"/>
    </location>
</feature>
<dbReference type="Gene3D" id="1.10.357.10">
    <property type="entry name" value="Tetracycline Repressor, domain 2"/>
    <property type="match status" value="1"/>
</dbReference>
<gene>
    <name evidence="6" type="ORF">RM779_01680</name>
</gene>
<dbReference type="EMBL" id="JAVREV010000001">
    <property type="protein sequence ID" value="MDT0441313.1"/>
    <property type="molecule type" value="Genomic_DNA"/>
</dbReference>
<protein>
    <submittedName>
        <fullName evidence="6">TetR/AcrR family transcriptional regulator</fullName>
    </submittedName>
</protein>
<dbReference type="PANTHER" id="PTHR30055:SF234">
    <property type="entry name" value="HTH-TYPE TRANSCRIPTIONAL REGULATOR BETI"/>
    <property type="match status" value="1"/>
</dbReference>
<feature type="domain" description="HTH tetR-type" evidence="5">
    <location>
        <begin position="10"/>
        <end position="70"/>
    </location>
</feature>
<dbReference type="SUPFAM" id="SSF46689">
    <property type="entry name" value="Homeodomain-like"/>
    <property type="match status" value="1"/>
</dbReference>
<keyword evidence="3" id="KW-0804">Transcription</keyword>
<comment type="caution">
    <text evidence="6">The sequence shown here is derived from an EMBL/GenBank/DDBJ whole genome shotgun (WGS) entry which is preliminary data.</text>
</comment>